<evidence type="ECO:0000256" key="4">
    <source>
        <dbReference type="ARBA" id="ARBA00022723"/>
    </source>
</evidence>
<dbReference type="OMA" id="VMQTYAI"/>
<dbReference type="Pfam" id="PF00067">
    <property type="entry name" value="p450"/>
    <property type="match status" value="1"/>
</dbReference>
<dbReference type="GO" id="GO:0020037">
    <property type="term" value="F:heme binding"/>
    <property type="evidence" value="ECO:0007669"/>
    <property type="project" value="InterPro"/>
</dbReference>
<keyword evidence="11" id="KW-1185">Reference proteome</keyword>
<evidence type="ECO:0000256" key="8">
    <source>
        <dbReference type="PIRSR" id="PIRSR602401-1"/>
    </source>
</evidence>
<evidence type="ECO:0000256" key="7">
    <source>
        <dbReference type="ARBA" id="ARBA00023033"/>
    </source>
</evidence>
<keyword evidence="3 8" id="KW-0349">Heme</keyword>
<dbReference type="SUPFAM" id="SSF48264">
    <property type="entry name" value="Cytochrome P450"/>
    <property type="match status" value="1"/>
</dbReference>
<dbReference type="GO" id="GO:0016705">
    <property type="term" value="F:oxidoreductase activity, acting on paired donors, with incorporation or reduction of molecular oxygen"/>
    <property type="evidence" value="ECO:0007669"/>
    <property type="project" value="InterPro"/>
</dbReference>
<keyword evidence="4 8" id="KW-0479">Metal-binding</keyword>
<evidence type="ECO:0000256" key="1">
    <source>
        <dbReference type="ARBA" id="ARBA00001971"/>
    </source>
</evidence>
<dbReference type="GO" id="GO:0005506">
    <property type="term" value="F:iron ion binding"/>
    <property type="evidence" value="ECO:0007669"/>
    <property type="project" value="InterPro"/>
</dbReference>
<evidence type="ECO:0000313" key="11">
    <source>
        <dbReference type="Proteomes" id="UP000006514"/>
    </source>
</evidence>
<evidence type="ECO:0000256" key="3">
    <source>
        <dbReference type="ARBA" id="ARBA00022617"/>
    </source>
</evidence>
<reference evidence="11" key="1">
    <citation type="journal article" date="2012" name="Science">
        <title>The Paleozoic origin of enzymatic lignin decomposition reconstructed from 31 fungal genomes.</title>
        <authorList>
            <person name="Floudas D."/>
            <person name="Binder M."/>
            <person name="Riley R."/>
            <person name="Barry K."/>
            <person name="Blanchette R.A."/>
            <person name="Henrissat B."/>
            <person name="Martinez A.T."/>
            <person name="Otillar R."/>
            <person name="Spatafora J.W."/>
            <person name="Yadav J.S."/>
            <person name="Aerts A."/>
            <person name="Benoit I."/>
            <person name="Boyd A."/>
            <person name="Carlson A."/>
            <person name="Copeland A."/>
            <person name="Coutinho P.M."/>
            <person name="de Vries R.P."/>
            <person name="Ferreira P."/>
            <person name="Findley K."/>
            <person name="Foster B."/>
            <person name="Gaskell J."/>
            <person name="Glotzer D."/>
            <person name="Gorecki P."/>
            <person name="Heitman J."/>
            <person name="Hesse C."/>
            <person name="Hori C."/>
            <person name="Igarashi K."/>
            <person name="Jurgens J.A."/>
            <person name="Kallen N."/>
            <person name="Kersten P."/>
            <person name="Kohler A."/>
            <person name="Kuees U."/>
            <person name="Kumar T.K.A."/>
            <person name="Kuo A."/>
            <person name="LaButti K."/>
            <person name="Larrondo L.F."/>
            <person name="Lindquist E."/>
            <person name="Ling A."/>
            <person name="Lombard V."/>
            <person name="Lucas S."/>
            <person name="Lundell T."/>
            <person name="Martin R."/>
            <person name="McLaughlin D.J."/>
            <person name="Morgenstern I."/>
            <person name="Morin E."/>
            <person name="Murat C."/>
            <person name="Nagy L.G."/>
            <person name="Nolan M."/>
            <person name="Ohm R.A."/>
            <person name="Patyshakuliyeva A."/>
            <person name="Rokas A."/>
            <person name="Ruiz-Duenas F.J."/>
            <person name="Sabat G."/>
            <person name="Salamov A."/>
            <person name="Samejima M."/>
            <person name="Schmutz J."/>
            <person name="Slot J.C."/>
            <person name="St John F."/>
            <person name="Stenlid J."/>
            <person name="Sun H."/>
            <person name="Sun S."/>
            <person name="Syed K."/>
            <person name="Tsang A."/>
            <person name="Wiebenga A."/>
            <person name="Young D."/>
            <person name="Pisabarro A."/>
            <person name="Eastwood D.C."/>
            <person name="Martin F."/>
            <person name="Cullen D."/>
            <person name="Grigoriev I.V."/>
            <person name="Hibbett D.S."/>
        </authorList>
    </citation>
    <scope>NUCLEOTIDE SEQUENCE [LARGE SCALE GENOMIC DNA]</scope>
    <source>
        <strain evidence="11">TFB10046</strain>
    </source>
</reference>
<comment type="similarity">
    <text evidence="2 9">Belongs to the cytochrome P450 family.</text>
</comment>
<protein>
    <submittedName>
        <fullName evidence="10">Cytochrome P450 monooxygenase pc-1</fullName>
    </submittedName>
</protein>
<evidence type="ECO:0000256" key="2">
    <source>
        <dbReference type="ARBA" id="ARBA00010617"/>
    </source>
</evidence>
<dbReference type="GO" id="GO:0004497">
    <property type="term" value="F:monooxygenase activity"/>
    <property type="evidence" value="ECO:0007669"/>
    <property type="project" value="UniProtKB-KW"/>
</dbReference>
<dbReference type="PANTHER" id="PTHR24287">
    <property type="entry name" value="P450, PUTATIVE (EUROFUNG)-RELATED"/>
    <property type="match status" value="1"/>
</dbReference>
<dbReference type="PRINTS" id="PR00385">
    <property type="entry name" value="P450"/>
</dbReference>
<comment type="cofactor">
    <cofactor evidence="1 8">
        <name>heme</name>
        <dbReference type="ChEBI" id="CHEBI:30413"/>
    </cofactor>
</comment>
<name>J0D825_AURST</name>
<accession>J0D825</accession>
<dbReference type="InterPro" id="IPR002401">
    <property type="entry name" value="Cyt_P450_E_grp-I"/>
</dbReference>
<dbReference type="InParanoid" id="J0D825"/>
<dbReference type="InterPro" id="IPR047146">
    <property type="entry name" value="Cyt_P450_E_CYP52_fungi"/>
</dbReference>
<sequence>MKRMGGVAWPVVRGKKFGNLDLVDTVMEGRANGYPCDFMEEWVEEYGPQHDIKILGGSQLFTADPGDVKFVLATEFSSFEKGPTFREAARSLLGFGVFNADGQFHRSMSRPFFNRDRISDFDIFSRHSDTVFRKITDRLNTGVAVDFEDAVARFAMDSASEFLFGTSVDSLHDPLPYPWNVPPPPGSTASRSASDRFVTAFAGAQLATAHRFWRGPVWKYSEITTDKTRAHIKEIDAFITPILQRALLRKKQSKARNDKSDLPLSSDGEETSLLDHLVSLTDDVKVIKDEIVNILVAGRDTTSVTLTFAVYFMAIHPDVLRRAREEVLARFGTTRTPSFEEMRDLKYNRAVINETLRLMPPVPLNVRYAYANKSVLMPSTDANGKHYYVAAGDPVAYSVFLMQRRKELWGPDAEAFDPDRFLDERLHKYLTPNPYIFVPFNAGPRICLGQQFAYNEMTYFLVKLLQRFDSIALDKDAMPPFARPPPEWKHCKGRKAVEQIIPTAALTLSVKGGLWIRMHEAVDVERL</sequence>
<keyword evidence="7 9" id="KW-0503">Monooxygenase</keyword>
<dbReference type="EMBL" id="JH687895">
    <property type="protein sequence ID" value="EJD35309.1"/>
    <property type="molecule type" value="Genomic_DNA"/>
</dbReference>
<proteinExistence type="inferred from homology"/>
<dbReference type="eggNOG" id="KOG0157">
    <property type="taxonomic scope" value="Eukaryota"/>
</dbReference>
<gene>
    <name evidence="10" type="ORF">AURDEDRAFT_75460</name>
</gene>
<dbReference type="Gene3D" id="1.10.630.10">
    <property type="entry name" value="Cytochrome P450"/>
    <property type="match status" value="1"/>
</dbReference>
<organism evidence="10 11">
    <name type="scientific">Auricularia subglabra (strain TFB-10046 / SS5)</name>
    <name type="common">White-rot fungus</name>
    <name type="synonym">Auricularia delicata (strain TFB10046)</name>
    <dbReference type="NCBI Taxonomy" id="717982"/>
    <lineage>
        <taxon>Eukaryota</taxon>
        <taxon>Fungi</taxon>
        <taxon>Dikarya</taxon>
        <taxon>Basidiomycota</taxon>
        <taxon>Agaricomycotina</taxon>
        <taxon>Agaricomycetes</taxon>
        <taxon>Auriculariales</taxon>
        <taxon>Auriculariaceae</taxon>
        <taxon>Auricularia</taxon>
    </lineage>
</organism>
<dbReference type="PANTHER" id="PTHR24287:SF1">
    <property type="entry name" value="P450, PUTATIVE (EUROFUNG)-RELATED"/>
    <property type="match status" value="1"/>
</dbReference>
<evidence type="ECO:0000256" key="6">
    <source>
        <dbReference type="ARBA" id="ARBA00023004"/>
    </source>
</evidence>
<dbReference type="PROSITE" id="PS00086">
    <property type="entry name" value="CYTOCHROME_P450"/>
    <property type="match status" value="1"/>
</dbReference>
<keyword evidence="6 8" id="KW-0408">Iron</keyword>
<dbReference type="KEGG" id="adl:AURDEDRAFT_75460"/>
<dbReference type="InterPro" id="IPR017972">
    <property type="entry name" value="Cyt_P450_CS"/>
</dbReference>
<dbReference type="PRINTS" id="PR00463">
    <property type="entry name" value="EP450I"/>
</dbReference>
<dbReference type="InterPro" id="IPR001128">
    <property type="entry name" value="Cyt_P450"/>
</dbReference>
<keyword evidence="5 9" id="KW-0560">Oxidoreductase</keyword>
<dbReference type="Proteomes" id="UP000006514">
    <property type="component" value="Unassembled WGS sequence"/>
</dbReference>
<evidence type="ECO:0000313" key="10">
    <source>
        <dbReference type="EMBL" id="EJD35309.1"/>
    </source>
</evidence>
<feature type="binding site" description="axial binding residue" evidence="8">
    <location>
        <position position="447"/>
    </location>
    <ligand>
        <name>heme</name>
        <dbReference type="ChEBI" id="CHEBI:30413"/>
    </ligand>
    <ligandPart>
        <name>Fe</name>
        <dbReference type="ChEBI" id="CHEBI:18248"/>
    </ligandPart>
</feature>
<dbReference type="OrthoDB" id="1470350at2759"/>
<dbReference type="InterPro" id="IPR036396">
    <property type="entry name" value="Cyt_P450_sf"/>
</dbReference>
<evidence type="ECO:0000256" key="9">
    <source>
        <dbReference type="RuleBase" id="RU000461"/>
    </source>
</evidence>
<dbReference type="AlphaFoldDB" id="J0D825"/>
<evidence type="ECO:0000256" key="5">
    <source>
        <dbReference type="ARBA" id="ARBA00023002"/>
    </source>
</evidence>